<evidence type="ECO:0000256" key="1">
    <source>
        <dbReference type="ARBA" id="ARBA00004141"/>
    </source>
</evidence>
<feature type="transmembrane region" description="Helical" evidence="3">
    <location>
        <begin position="416"/>
        <end position="436"/>
    </location>
</feature>
<dbReference type="InterPro" id="IPR011701">
    <property type="entry name" value="MFS"/>
</dbReference>
<dbReference type="InterPro" id="IPR050327">
    <property type="entry name" value="Proton-linked_MCT"/>
</dbReference>
<dbReference type="GeneID" id="119726552"/>
<dbReference type="RefSeq" id="XP_038054211.1">
    <property type="nucleotide sequence ID" value="XM_038198283.1"/>
</dbReference>
<feature type="transmembrane region" description="Helical" evidence="3">
    <location>
        <begin position="329"/>
        <end position="347"/>
    </location>
</feature>
<feature type="transmembrane region" description="Helical" evidence="3">
    <location>
        <begin position="264"/>
        <end position="287"/>
    </location>
</feature>
<keyword evidence="6" id="KW-1185">Reference proteome</keyword>
<dbReference type="InterPro" id="IPR020846">
    <property type="entry name" value="MFS_dom"/>
</dbReference>
<dbReference type="AlphaFoldDB" id="A0A913ZT01"/>
<dbReference type="GO" id="GO:0016020">
    <property type="term" value="C:membrane"/>
    <property type="evidence" value="ECO:0007669"/>
    <property type="project" value="UniProtKB-SubCell"/>
</dbReference>
<protein>
    <recommendedName>
        <fullName evidence="4">Major facilitator superfamily (MFS) profile domain-containing protein</fullName>
    </recommendedName>
</protein>
<accession>A0A913ZT01</accession>
<evidence type="ECO:0000256" key="3">
    <source>
        <dbReference type="SAM" id="Phobius"/>
    </source>
</evidence>
<dbReference type="EnsemblMetazoa" id="XM_038198283.1">
    <property type="protein sequence ID" value="XP_038054211.1"/>
    <property type="gene ID" value="LOC119726552"/>
</dbReference>
<dbReference type="Proteomes" id="UP000887568">
    <property type="component" value="Unplaced"/>
</dbReference>
<evidence type="ECO:0000313" key="6">
    <source>
        <dbReference type="Proteomes" id="UP000887568"/>
    </source>
</evidence>
<keyword evidence="3" id="KW-0472">Membrane</keyword>
<feature type="transmembrane region" description="Helical" evidence="3">
    <location>
        <begin position="84"/>
        <end position="103"/>
    </location>
</feature>
<evidence type="ECO:0000256" key="2">
    <source>
        <dbReference type="SAM" id="MobiDB-lite"/>
    </source>
</evidence>
<reference evidence="5" key="1">
    <citation type="submission" date="2022-11" db="UniProtKB">
        <authorList>
            <consortium name="EnsemblMetazoa"/>
        </authorList>
    </citation>
    <scope>IDENTIFICATION</scope>
</reference>
<dbReference type="GO" id="GO:0008028">
    <property type="term" value="F:monocarboxylic acid transmembrane transporter activity"/>
    <property type="evidence" value="ECO:0007669"/>
    <property type="project" value="TreeGrafter"/>
</dbReference>
<feature type="transmembrane region" description="Helical" evidence="3">
    <location>
        <begin position="109"/>
        <end position="131"/>
    </location>
</feature>
<feature type="transmembrane region" description="Helical" evidence="3">
    <location>
        <begin position="299"/>
        <end position="322"/>
    </location>
</feature>
<evidence type="ECO:0000259" key="4">
    <source>
        <dbReference type="PROSITE" id="PS50850"/>
    </source>
</evidence>
<feature type="transmembrane region" description="Helical" evidence="3">
    <location>
        <begin position="56"/>
        <end position="77"/>
    </location>
</feature>
<feature type="transmembrane region" description="Helical" evidence="3">
    <location>
        <begin position="168"/>
        <end position="191"/>
    </location>
</feature>
<proteinExistence type="predicted"/>
<keyword evidence="3" id="KW-1133">Transmembrane helix</keyword>
<feature type="transmembrane region" description="Helical" evidence="3">
    <location>
        <begin position="390"/>
        <end position="410"/>
    </location>
</feature>
<comment type="subcellular location">
    <subcellularLocation>
        <location evidence="1">Membrane</location>
        <topology evidence="1">Multi-pass membrane protein</topology>
    </subcellularLocation>
</comment>
<dbReference type="InterPro" id="IPR036259">
    <property type="entry name" value="MFS_trans_sf"/>
</dbReference>
<feature type="domain" description="Major facilitator superfamily (MFS) profile" evidence="4">
    <location>
        <begin position="15"/>
        <end position="442"/>
    </location>
</feature>
<dbReference type="Pfam" id="PF07690">
    <property type="entry name" value="MFS_1"/>
    <property type="match status" value="1"/>
</dbReference>
<dbReference type="OrthoDB" id="5667at2759"/>
<feature type="transmembrane region" description="Helical" evidence="3">
    <location>
        <begin position="138"/>
        <end position="156"/>
    </location>
</feature>
<evidence type="ECO:0000313" key="5">
    <source>
        <dbReference type="EnsemblMetazoa" id="XP_038054211.1"/>
    </source>
</evidence>
<dbReference type="PROSITE" id="PS50850">
    <property type="entry name" value="MFS"/>
    <property type="match status" value="1"/>
</dbReference>
<dbReference type="PANTHER" id="PTHR11360:SF284">
    <property type="entry name" value="EG:103B4.3 PROTEIN-RELATED"/>
    <property type="match status" value="1"/>
</dbReference>
<dbReference type="PANTHER" id="PTHR11360">
    <property type="entry name" value="MONOCARBOXYLATE TRANSPORTER"/>
    <property type="match status" value="1"/>
</dbReference>
<dbReference type="SUPFAM" id="SSF103473">
    <property type="entry name" value="MFS general substrate transporter"/>
    <property type="match status" value="1"/>
</dbReference>
<feature type="transmembrane region" description="Helical" evidence="3">
    <location>
        <begin position="21"/>
        <end position="44"/>
    </location>
</feature>
<feature type="transmembrane region" description="Helical" evidence="3">
    <location>
        <begin position="353"/>
        <end position="370"/>
    </location>
</feature>
<name>A0A913ZT01_PATMI</name>
<organism evidence="5 6">
    <name type="scientific">Patiria miniata</name>
    <name type="common">Bat star</name>
    <name type="synonym">Asterina miniata</name>
    <dbReference type="NCBI Taxonomy" id="46514"/>
    <lineage>
        <taxon>Eukaryota</taxon>
        <taxon>Metazoa</taxon>
        <taxon>Echinodermata</taxon>
        <taxon>Eleutherozoa</taxon>
        <taxon>Asterozoa</taxon>
        <taxon>Asteroidea</taxon>
        <taxon>Valvatacea</taxon>
        <taxon>Valvatida</taxon>
        <taxon>Asterinidae</taxon>
        <taxon>Patiria</taxon>
    </lineage>
</organism>
<dbReference type="Gene3D" id="1.20.1250.20">
    <property type="entry name" value="MFS general substrate transporter like domains"/>
    <property type="match status" value="1"/>
</dbReference>
<keyword evidence="3" id="KW-0812">Transmembrane</keyword>
<feature type="compositionally biased region" description="Polar residues" evidence="2">
    <location>
        <begin position="215"/>
        <end position="224"/>
    </location>
</feature>
<feature type="region of interest" description="Disordered" evidence="2">
    <location>
        <begin position="215"/>
        <end position="236"/>
    </location>
</feature>
<sequence>MERAKRQMRTTSKVWGKVIAVSSFIAMFLVSVVIRCTGVLYVSWQTSFDSTAAQTAAIASIITSSSYCTSIFAGVFCNRYGCRFTCILGGVLTFFPILMSFWATSLWSMYAVAVFTGVGTSFSFLASNVVLAEYFKTYYAIVSGITMAGGSTNMIVFPPLLRLLLDAYGWRGAMLVTSAICANLCVVGALYRPLRHTPRRPTIVTKSTGNIGISPNSNTCSNPPDSHVQKGPTTSEGKCVTSTASLRRVFSALRLGLLVKSYRFSLLCLTSIQLQMTYSCASVFLVPRAKFSGTDDMKASFLLSIFGFGSLISRVASGFFVTRKTPVEALNTFSFVLCCVGLLSSQAETYESFAASACFLGMGTGANKVWSNILIRKLLGLPRVASGQAIHLLLCGVGDLIGPIVAGLLYDSTGSFGTVFYVLAGLVAAAALQMLLMPMLRRIEPGVAEKEETSTGSVS</sequence>